<feature type="region of interest" description="Disordered" evidence="1">
    <location>
        <begin position="298"/>
        <end position="347"/>
    </location>
</feature>
<accession>A0A6A6VPP4</accession>
<reference evidence="2" key="1">
    <citation type="journal article" date="2020" name="Stud. Mycol.">
        <title>101 Dothideomycetes genomes: a test case for predicting lifestyles and emergence of pathogens.</title>
        <authorList>
            <person name="Haridas S."/>
            <person name="Albert R."/>
            <person name="Binder M."/>
            <person name="Bloem J."/>
            <person name="Labutti K."/>
            <person name="Salamov A."/>
            <person name="Andreopoulos B."/>
            <person name="Baker S."/>
            <person name="Barry K."/>
            <person name="Bills G."/>
            <person name="Bluhm B."/>
            <person name="Cannon C."/>
            <person name="Castanera R."/>
            <person name="Culley D."/>
            <person name="Daum C."/>
            <person name="Ezra D."/>
            <person name="Gonzalez J."/>
            <person name="Henrissat B."/>
            <person name="Kuo A."/>
            <person name="Liang C."/>
            <person name="Lipzen A."/>
            <person name="Lutzoni F."/>
            <person name="Magnuson J."/>
            <person name="Mondo S."/>
            <person name="Nolan M."/>
            <person name="Ohm R."/>
            <person name="Pangilinan J."/>
            <person name="Park H.-J."/>
            <person name="Ramirez L."/>
            <person name="Alfaro M."/>
            <person name="Sun H."/>
            <person name="Tritt A."/>
            <person name="Yoshinaga Y."/>
            <person name="Zwiers L.-H."/>
            <person name="Turgeon B."/>
            <person name="Goodwin S."/>
            <person name="Spatafora J."/>
            <person name="Crous P."/>
            <person name="Grigoriev I."/>
        </authorList>
    </citation>
    <scope>NUCLEOTIDE SEQUENCE</scope>
    <source>
        <strain evidence="2">CBS 119925</strain>
    </source>
</reference>
<dbReference type="Proteomes" id="UP000799440">
    <property type="component" value="Unassembled WGS sequence"/>
</dbReference>
<feature type="compositionally biased region" description="Basic and acidic residues" evidence="1">
    <location>
        <begin position="451"/>
        <end position="461"/>
    </location>
</feature>
<keyword evidence="3" id="KW-1185">Reference proteome</keyword>
<feature type="compositionally biased region" description="Acidic residues" evidence="1">
    <location>
        <begin position="372"/>
        <end position="386"/>
    </location>
</feature>
<evidence type="ECO:0000313" key="2">
    <source>
        <dbReference type="EMBL" id="KAF2751241.1"/>
    </source>
</evidence>
<organism evidence="2 3">
    <name type="scientific">Sporormia fimetaria CBS 119925</name>
    <dbReference type="NCBI Taxonomy" id="1340428"/>
    <lineage>
        <taxon>Eukaryota</taxon>
        <taxon>Fungi</taxon>
        <taxon>Dikarya</taxon>
        <taxon>Ascomycota</taxon>
        <taxon>Pezizomycotina</taxon>
        <taxon>Dothideomycetes</taxon>
        <taxon>Pleosporomycetidae</taxon>
        <taxon>Pleosporales</taxon>
        <taxon>Sporormiaceae</taxon>
        <taxon>Sporormia</taxon>
    </lineage>
</organism>
<feature type="compositionally biased region" description="Polar residues" evidence="1">
    <location>
        <begin position="479"/>
        <end position="494"/>
    </location>
</feature>
<gene>
    <name evidence="2" type="ORF">M011DRAFT_455282</name>
</gene>
<sequence length="553" mass="62080">MAPRRPTHRTNIIGDVMVKCLTPEATVYNNIPELITDKNQTTSQAGKPVDYFTGELSHWASFSREVAEWNKSDSIQAAYEACAHVAVERVQPLEEWPQVGGEFTVSGRFAENVLKYAWYAYHFMTGSTLARFGDPHSIPVDLRVTGQLPDWVLIFGDEKDLRHLRMVGEMKTFITVKLDEYIRNAKKMKGDQKPFRGLLGQVVKYMLGHNTKYAFLSNYEYTVFLHLGYPKGSKDHGEPHVYYSDPIRFDQKFDADSQTISVRLAMLYMMFQCLGSDWSVPDTTRKNPERLIVPKGGVYRNHHATPYDKTTEHTHPSLASRDVRPDDLSPDHADELLPLDRRTGISKDPFPTVAIQAALTTLKDDVAVKDLGDDDFDEPSPDDDDGNNLAATKKPSDFLSKKAVPQHESSEDEDSPTRKGPNPVMPLGLPMDEQGSPQQRSANGTMAHPQNSHEKNREHTASTEFGANFPPGLPEGENGRSQQQLVIETTTSPFDSVERTEYPGSPNGHNANLAYDASERQQQEEGQEGKKEEEGSFEPRYMLRSLAHRAKGG</sequence>
<dbReference type="OrthoDB" id="3796275at2759"/>
<dbReference type="AlphaFoldDB" id="A0A6A6VPP4"/>
<name>A0A6A6VPP4_9PLEO</name>
<evidence type="ECO:0000256" key="1">
    <source>
        <dbReference type="SAM" id="MobiDB-lite"/>
    </source>
</evidence>
<feature type="region of interest" description="Disordered" evidence="1">
    <location>
        <begin position="370"/>
        <end position="553"/>
    </location>
</feature>
<protein>
    <submittedName>
        <fullName evidence="2">Uncharacterized protein</fullName>
    </submittedName>
</protein>
<proteinExistence type="predicted"/>
<evidence type="ECO:0000313" key="3">
    <source>
        <dbReference type="Proteomes" id="UP000799440"/>
    </source>
</evidence>
<dbReference type="EMBL" id="MU006562">
    <property type="protein sequence ID" value="KAF2751241.1"/>
    <property type="molecule type" value="Genomic_DNA"/>
</dbReference>
<feature type="compositionally biased region" description="Basic and acidic residues" evidence="1">
    <location>
        <begin position="517"/>
        <end position="534"/>
    </location>
</feature>
<feature type="compositionally biased region" description="Polar residues" evidence="1">
    <location>
        <begin position="435"/>
        <end position="450"/>
    </location>
</feature>
<feature type="compositionally biased region" description="Basic and acidic residues" evidence="1">
    <location>
        <begin position="305"/>
        <end position="345"/>
    </location>
</feature>